<dbReference type="EMBL" id="CAKOGL010000024">
    <property type="protein sequence ID" value="CAH2101949.1"/>
    <property type="molecule type" value="Genomic_DNA"/>
</dbReference>
<evidence type="ECO:0000313" key="1">
    <source>
        <dbReference type="EMBL" id="CAH2101949.1"/>
    </source>
</evidence>
<reference evidence="1" key="1">
    <citation type="submission" date="2022-03" db="EMBL/GenBank/DDBJ databases">
        <authorList>
            <person name="Tunstrom K."/>
        </authorList>
    </citation>
    <scope>NUCLEOTIDE SEQUENCE</scope>
</reference>
<keyword evidence="2" id="KW-1185">Reference proteome</keyword>
<sequence length="94" mass="10150">MAAKEGWVKVDRVRKARDRKVIMGFGTAEEKAKAKDGLVKEGTGLVVEDVKDRDPLLVLGGFLAVNTDGDIIKALRNQNRISLTASAPGKTASW</sequence>
<proteinExistence type="predicted"/>
<gene>
    <name evidence="1" type="ORF">EEDITHA_LOCUS16651</name>
</gene>
<organism evidence="1 2">
    <name type="scientific">Euphydryas editha</name>
    <name type="common">Edith's checkerspot</name>
    <dbReference type="NCBI Taxonomy" id="104508"/>
    <lineage>
        <taxon>Eukaryota</taxon>
        <taxon>Metazoa</taxon>
        <taxon>Ecdysozoa</taxon>
        <taxon>Arthropoda</taxon>
        <taxon>Hexapoda</taxon>
        <taxon>Insecta</taxon>
        <taxon>Pterygota</taxon>
        <taxon>Neoptera</taxon>
        <taxon>Endopterygota</taxon>
        <taxon>Lepidoptera</taxon>
        <taxon>Glossata</taxon>
        <taxon>Ditrysia</taxon>
        <taxon>Papilionoidea</taxon>
        <taxon>Nymphalidae</taxon>
        <taxon>Nymphalinae</taxon>
        <taxon>Euphydryas</taxon>
    </lineage>
</organism>
<dbReference type="Proteomes" id="UP001153954">
    <property type="component" value="Unassembled WGS sequence"/>
</dbReference>
<name>A0AAU9UWH6_EUPED</name>
<comment type="caution">
    <text evidence="1">The sequence shown here is derived from an EMBL/GenBank/DDBJ whole genome shotgun (WGS) entry which is preliminary data.</text>
</comment>
<accession>A0AAU9UWH6</accession>
<dbReference type="AlphaFoldDB" id="A0AAU9UWH6"/>
<protein>
    <submittedName>
        <fullName evidence="1">Uncharacterized protein</fullName>
    </submittedName>
</protein>
<evidence type="ECO:0000313" key="2">
    <source>
        <dbReference type="Proteomes" id="UP001153954"/>
    </source>
</evidence>